<dbReference type="Proteomes" id="UP001152795">
    <property type="component" value="Unassembled WGS sequence"/>
</dbReference>
<dbReference type="EMBL" id="CACRXK020009455">
    <property type="protein sequence ID" value="CAB4017231.1"/>
    <property type="molecule type" value="Genomic_DNA"/>
</dbReference>
<dbReference type="AlphaFoldDB" id="A0A6S7JKX9"/>
<gene>
    <name evidence="1" type="ORF">PACLA_8A087639</name>
</gene>
<evidence type="ECO:0000313" key="1">
    <source>
        <dbReference type="EMBL" id="CAB4017231.1"/>
    </source>
</evidence>
<name>A0A6S7JKX9_PARCT</name>
<reference evidence="1" key="1">
    <citation type="submission" date="2020-04" db="EMBL/GenBank/DDBJ databases">
        <authorList>
            <person name="Alioto T."/>
            <person name="Alioto T."/>
            <person name="Gomez Garrido J."/>
        </authorList>
    </citation>
    <scope>NUCLEOTIDE SEQUENCE</scope>
    <source>
        <strain evidence="1">A484AB</strain>
    </source>
</reference>
<comment type="caution">
    <text evidence="1">The sequence shown here is derived from an EMBL/GenBank/DDBJ whole genome shotgun (WGS) entry which is preliminary data.</text>
</comment>
<sequence>MGTCLFFADNPDTMWEIWKQLFLQVLDKHAPIQNKKKQNPWITSHIKKLIIARDNLKRKAIITKLETDWDNYKKARNETNNLLQQTKKEYYSNKIATEKQDPKAAWKTINTLL</sequence>
<evidence type="ECO:0000313" key="2">
    <source>
        <dbReference type="Proteomes" id="UP001152795"/>
    </source>
</evidence>
<accession>A0A6S7JKX9</accession>
<keyword evidence="2" id="KW-1185">Reference proteome</keyword>
<dbReference type="OrthoDB" id="6773285at2759"/>
<protein>
    <submittedName>
        <fullName evidence="1">Uncharacterized protein</fullName>
    </submittedName>
</protein>
<feature type="non-terminal residue" evidence="1">
    <location>
        <position position="113"/>
    </location>
</feature>
<organism evidence="1 2">
    <name type="scientific">Paramuricea clavata</name>
    <name type="common">Red gorgonian</name>
    <name type="synonym">Violescent sea-whip</name>
    <dbReference type="NCBI Taxonomy" id="317549"/>
    <lineage>
        <taxon>Eukaryota</taxon>
        <taxon>Metazoa</taxon>
        <taxon>Cnidaria</taxon>
        <taxon>Anthozoa</taxon>
        <taxon>Octocorallia</taxon>
        <taxon>Malacalcyonacea</taxon>
        <taxon>Plexauridae</taxon>
        <taxon>Paramuricea</taxon>
    </lineage>
</organism>
<proteinExistence type="predicted"/>